<accession>C4J1C9</accession>
<proteinExistence type="evidence at transcript level"/>
<reference evidence="1" key="1">
    <citation type="journal article" date="2009" name="PLoS Genet.">
        <title>Sequencing, mapping, and analysis of 27,455 maize full-length cDNAs.</title>
        <authorList>
            <person name="Soderlund C."/>
            <person name="Descour A."/>
            <person name="Kudrna D."/>
            <person name="Bomhoff M."/>
            <person name="Boyd L."/>
            <person name="Currie J."/>
            <person name="Angelova A."/>
            <person name="Collura K."/>
            <person name="Wissotski M."/>
            <person name="Ashley E."/>
            <person name="Morrow D."/>
            <person name="Fernandes J."/>
            <person name="Walbot V."/>
            <person name="Yu Y."/>
        </authorList>
    </citation>
    <scope>NUCLEOTIDE SEQUENCE</scope>
    <source>
        <strain evidence="1">B73</strain>
    </source>
</reference>
<dbReference type="AlphaFoldDB" id="C4J1C9"/>
<dbReference type="EMBL" id="BT084626">
    <property type="protein sequence ID" value="ACR34979.1"/>
    <property type="molecule type" value="mRNA"/>
</dbReference>
<reference evidence="1" key="2">
    <citation type="submission" date="2012-06" db="EMBL/GenBank/DDBJ databases">
        <authorList>
            <person name="Yu Y."/>
            <person name="Currie J."/>
            <person name="Lomeli R."/>
            <person name="Angelova A."/>
            <person name="Collura K."/>
            <person name="Wissotski M."/>
            <person name="Campos D."/>
            <person name="Kudrna D."/>
            <person name="Golser W."/>
            <person name="Ashely E."/>
            <person name="Descour A."/>
            <person name="Fernandes J."/>
            <person name="Soderlund C."/>
            <person name="Walbot V."/>
        </authorList>
    </citation>
    <scope>NUCLEOTIDE SEQUENCE</scope>
    <source>
        <strain evidence="1">B73</strain>
    </source>
</reference>
<evidence type="ECO:0000313" key="1">
    <source>
        <dbReference type="EMBL" id="ACR34979.1"/>
    </source>
</evidence>
<protein>
    <submittedName>
        <fullName evidence="1">Uncharacterized protein</fullName>
    </submittedName>
</protein>
<sequence>MAPLPPALVDASEARTWWLACLATAEEREGNCN</sequence>
<name>C4J1C9_MAIZE</name>
<organism evidence="1">
    <name type="scientific">Zea mays</name>
    <name type="common">Maize</name>
    <dbReference type="NCBI Taxonomy" id="4577"/>
    <lineage>
        <taxon>Eukaryota</taxon>
        <taxon>Viridiplantae</taxon>
        <taxon>Streptophyta</taxon>
        <taxon>Embryophyta</taxon>
        <taxon>Tracheophyta</taxon>
        <taxon>Spermatophyta</taxon>
        <taxon>Magnoliopsida</taxon>
        <taxon>Liliopsida</taxon>
        <taxon>Poales</taxon>
        <taxon>Poaceae</taxon>
        <taxon>PACMAD clade</taxon>
        <taxon>Panicoideae</taxon>
        <taxon>Andropogonodae</taxon>
        <taxon>Andropogoneae</taxon>
        <taxon>Tripsacinae</taxon>
        <taxon>Zea</taxon>
    </lineage>
</organism>